<accession>A0A1M6A147</accession>
<feature type="domain" description="TPM" evidence="2">
    <location>
        <begin position="41"/>
        <end position="164"/>
    </location>
</feature>
<name>A0A1M6A147_9FLAO</name>
<keyword evidence="1" id="KW-1133">Transmembrane helix</keyword>
<dbReference type="Pfam" id="PF04536">
    <property type="entry name" value="TPM_phosphatase"/>
    <property type="match status" value="1"/>
</dbReference>
<dbReference type="InterPro" id="IPR007621">
    <property type="entry name" value="TPM_dom"/>
</dbReference>
<evidence type="ECO:0000313" key="3">
    <source>
        <dbReference type="EMBL" id="SHI30251.1"/>
    </source>
</evidence>
<keyword evidence="1" id="KW-0472">Membrane</keyword>
<dbReference type="STRING" id="1118202.SAMN05443429_10197"/>
<organism evidence="3 4">
    <name type="scientific">Cruoricaptor ignavus</name>
    <dbReference type="NCBI Taxonomy" id="1118202"/>
    <lineage>
        <taxon>Bacteria</taxon>
        <taxon>Pseudomonadati</taxon>
        <taxon>Bacteroidota</taxon>
        <taxon>Flavobacteriia</taxon>
        <taxon>Flavobacteriales</taxon>
        <taxon>Weeksellaceae</taxon>
        <taxon>Cruoricaptor</taxon>
    </lineage>
</organism>
<evidence type="ECO:0000313" key="4">
    <source>
        <dbReference type="Proteomes" id="UP000184335"/>
    </source>
</evidence>
<dbReference type="Proteomes" id="UP000184335">
    <property type="component" value="Unassembled WGS sequence"/>
</dbReference>
<protein>
    <recommendedName>
        <fullName evidence="2">TPM domain-containing protein</fullName>
    </recommendedName>
</protein>
<gene>
    <name evidence="3" type="ORF">SAMN05443429_10197</name>
</gene>
<sequence>MNSRMRLHFHKILLLLSFFFSGFCAFAQYRIPEKPAVLYPVYDEAGILSPEERQALNRKLIAFADSTSTQIEVIIIPSTKGEDVNFLATMFGQKWQIGQKGVDNGVVFLIATEDRTMSIQQGRAVEQYLTASVAGQILDYIVTPHFRQGNYYEGINRGTSAIMEAVQGKFSPKAKQPGPEAFDLVRFLLTLFIILIILRILFGGGGGGRGYRRGDDVILSRRGRRVVTGGFFPYPPMGGGFGGGSFGRGGGSFGGFGGFGGGGSFGGGGASGSW</sequence>
<reference evidence="3 4" key="1">
    <citation type="submission" date="2016-11" db="EMBL/GenBank/DDBJ databases">
        <authorList>
            <person name="Jaros S."/>
            <person name="Januszkiewicz K."/>
            <person name="Wedrychowicz H."/>
        </authorList>
    </citation>
    <scope>NUCLEOTIDE SEQUENCE [LARGE SCALE GENOMIC DNA]</scope>
    <source>
        <strain evidence="3 4">DSM 25479</strain>
    </source>
</reference>
<evidence type="ECO:0000256" key="1">
    <source>
        <dbReference type="SAM" id="Phobius"/>
    </source>
</evidence>
<dbReference type="PANTHER" id="PTHR30373">
    <property type="entry name" value="UPF0603 PROTEIN YGCG"/>
    <property type="match status" value="1"/>
</dbReference>
<dbReference type="PANTHER" id="PTHR30373:SF2">
    <property type="entry name" value="UPF0603 PROTEIN YGCG"/>
    <property type="match status" value="1"/>
</dbReference>
<dbReference type="EMBL" id="FQYI01000001">
    <property type="protein sequence ID" value="SHI30251.1"/>
    <property type="molecule type" value="Genomic_DNA"/>
</dbReference>
<dbReference type="Gene3D" id="3.10.310.50">
    <property type="match status" value="1"/>
</dbReference>
<dbReference type="AlphaFoldDB" id="A0A1M6A147"/>
<keyword evidence="4" id="KW-1185">Reference proteome</keyword>
<evidence type="ECO:0000259" key="2">
    <source>
        <dbReference type="Pfam" id="PF04536"/>
    </source>
</evidence>
<keyword evidence="1" id="KW-0812">Transmembrane</keyword>
<feature type="transmembrane region" description="Helical" evidence="1">
    <location>
        <begin position="184"/>
        <end position="202"/>
    </location>
</feature>
<proteinExistence type="predicted"/>